<feature type="region of interest" description="Disordered" evidence="1">
    <location>
        <begin position="160"/>
        <end position="415"/>
    </location>
</feature>
<accession>A0A0A2L245</accession>
<name>A0A0A2L245_PENIT</name>
<feature type="compositionally biased region" description="Basic and acidic residues" evidence="1">
    <location>
        <begin position="283"/>
        <end position="309"/>
    </location>
</feature>
<feature type="compositionally biased region" description="Basic and acidic residues" evidence="1">
    <location>
        <begin position="162"/>
        <end position="173"/>
    </location>
</feature>
<keyword evidence="3" id="KW-1185">Reference proteome</keyword>
<reference evidence="2 3" key="1">
    <citation type="journal article" date="2015" name="Mol. Plant Microbe Interact.">
        <title>Genome, transcriptome, and functional analyses of Penicillium expansum provide new insights into secondary metabolism and pathogenicity.</title>
        <authorList>
            <person name="Ballester A.R."/>
            <person name="Marcet-Houben M."/>
            <person name="Levin E."/>
            <person name="Sela N."/>
            <person name="Selma-Lazaro C."/>
            <person name="Carmona L."/>
            <person name="Wisniewski M."/>
            <person name="Droby S."/>
            <person name="Gonzalez-Candelas L."/>
            <person name="Gabaldon T."/>
        </authorList>
    </citation>
    <scope>NUCLEOTIDE SEQUENCE [LARGE SCALE GENOMIC DNA]</scope>
    <source>
        <strain evidence="2 3">PHI-1</strain>
    </source>
</reference>
<evidence type="ECO:0000313" key="2">
    <source>
        <dbReference type="EMBL" id="KGO74142.1"/>
    </source>
</evidence>
<dbReference type="OrthoDB" id="4368535at2759"/>
<dbReference type="AlphaFoldDB" id="A0A0A2L245"/>
<dbReference type="Proteomes" id="UP000030104">
    <property type="component" value="Unassembled WGS sequence"/>
</dbReference>
<feature type="compositionally biased region" description="Basic and acidic residues" evidence="1">
    <location>
        <begin position="317"/>
        <end position="341"/>
    </location>
</feature>
<feature type="compositionally biased region" description="Acidic residues" evidence="1">
    <location>
        <begin position="228"/>
        <end position="238"/>
    </location>
</feature>
<feature type="compositionally biased region" description="Basic and acidic residues" evidence="1">
    <location>
        <begin position="239"/>
        <end position="262"/>
    </location>
</feature>
<evidence type="ECO:0000256" key="1">
    <source>
        <dbReference type="SAM" id="MobiDB-lite"/>
    </source>
</evidence>
<protein>
    <submittedName>
        <fullName evidence="2">Uncharacterized protein</fullName>
    </submittedName>
</protein>
<organism evidence="2 3">
    <name type="scientific">Penicillium italicum</name>
    <name type="common">Blue mold</name>
    <dbReference type="NCBI Taxonomy" id="40296"/>
    <lineage>
        <taxon>Eukaryota</taxon>
        <taxon>Fungi</taxon>
        <taxon>Dikarya</taxon>
        <taxon>Ascomycota</taxon>
        <taxon>Pezizomycotina</taxon>
        <taxon>Eurotiomycetes</taxon>
        <taxon>Eurotiomycetidae</taxon>
        <taxon>Eurotiales</taxon>
        <taxon>Aspergillaceae</taxon>
        <taxon>Penicillium</taxon>
    </lineage>
</organism>
<dbReference type="HOGENOM" id="CLU_662398_0_0_1"/>
<evidence type="ECO:0000313" key="3">
    <source>
        <dbReference type="Proteomes" id="UP000030104"/>
    </source>
</evidence>
<dbReference type="EMBL" id="JQGA01000706">
    <property type="protein sequence ID" value="KGO74142.1"/>
    <property type="molecule type" value="Genomic_DNA"/>
</dbReference>
<sequence>MASDMRKYRLWYVPLDRSIPQKRQRRYYDKFGGYQVVRANYNFKGDWYCKHEYAMYPGAESYHYVNGTGWFYSMNPDGSEEKLHVKKRKAWYGPPDSDDWEDWSDEVPWDKLAAIPDLCVARTSRPGPRIWMEIERQEREQAAIEAAERADQEYYQDAMNAQERDDSDWRQDCEGGELSGNKDVLPAVEPRTTSDTSIKSEGDISGGGSSTGETSQDELPASPKEAPDEPESDATDDPCIDKMTREEPQKGKALRKETKPIECRTVTEPVLATGESETVGSKTPEDENEAAKHKARHGEIEKSKKEGKEHKKQKKQKKEEKTESKQVEEQELHENLEEMKLRNKKLKKKLKKLKKQRKLETKLKETGQEIPADLPNRKRKADDEDEVVTTSTKAKKKRHHTAEESGVAIGVEVPC</sequence>
<comment type="caution">
    <text evidence="2">The sequence shown here is derived from an EMBL/GenBank/DDBJ whole genome shotgun (WGS) entry which is preliminary data.</text>
</comment>
<dbReference type="STRING" id="40296.A0A0A2L245"/>
<gene>
    <name evidence="2" type="ORF">PITC_022000</name>
</gene>
<feature type="compositionally biased region" description="Basic and acidic residues" evidence="1">
    <location>
        <begin position="358"/>
        <end position="367"/>
    </location>
</feature>
<feature type="compositionally biased region" description="Basic residues" evidence="1">
    <location>
        <begin position="342"/>
        <end position="357"/>
    </location>
</feature>
<proteinExistence type="predicted"/>